<dbReference type="Pfam" id="PF04235">
    <property type="entry name" value="DUF418"/>
    <property type="match status" value="1"/>
</dbReference>
<feature type="transmembrane region" description="Helical" evidence="1">
    <location>
        <begin position="479"/>
        <end position="497"/>
    </location>
</feature>
<feature type="transmembrane region" description="Helical" evidence="1">
    <location>
        <begin position="452"/>
        <end position="473"/>
    </location>
</feature>
<accession>A0A2S2DLU9</accession>
<dbReference type="InterPro" id="IPR052529">
    <property type="entry name" value="Bact_Transport_Assoc"/>
</dbReference>
<dbReference type="Proteomes" id="UP000245820">
    <property type="component" value="Chromosome"/>
</dbReference>
<feature type="transmembrane region" description="Helical" evidence="1">
    <location>
        <begin position="157"/>
        <end position="186"/>
    </location>
</feature>
<dbReference type="OrthoDB" id="9807744at2"/>
<dbReference type="AlphaFoldDB" id="A0A2S2DLU9"/>
<evidence type="ECO:0000256" key="1">
    <source>
        <dbReference type="SAM" id="Phobius"/>
    </source>
</evidence>
<sequence>MTSPPSSPTFVPIPSQDRLDALDVLRGFALIGICIANVEFFNRPVAETGNGIPAGLHGLDWLVAFIVAYFVSGKFWTIFSLLFGMGFALMLERARTAERPFLPAYGRRVAVLGLFGLLHYLLLWSGDILISYAIGALALMLMLFARGRPMIGTMAACFLLAQLPAFGFAGWLVTPLVFAGLVGVYLRSEGRALFPLVAIVPGSLMLLAAVLDFVRGEGDMGALLAIGAVLVLLGLLAWSFPQPQVARPLRAGVAIFMLTYGLTALDGGIRHFAPQLAPASSVSATGEETDAASATLLQYRERAARSIEEKAVLTNGSYADAVAMRLGHLEARMRDETGFVVVGVSVFLVGVWFVRSGVIANAGRHLPLFRRLAIGGIGFGVGLGLLSSLISTGRPPGADDGGHDLANALLTLGSLPASLGYVAAVVLALYSKGMLARVRILAPFGRMALSNYLMQSLVFSLLFHAHGLGWWGIGRSGQVGIALLLCALQIVFSHWWLARFQYGPLEWAWRALTYLTWPPMRRGA</sequence>
<feature type="transmembrane region" description="Helical" evidence="1">
    <location>
        <begin position="221"/>
        <end position="240"/>
    </location>
</feature>
<feature type="transmembrane region" description="Helical" evidence="1">
    <location>
        <begin position="192"/>
        <end position="214"/>
    </location>
</feature>
<feature type="transmembrane region" description="Helical" evidence="1">
    <location>
        <begin position="410"/>
        <end position="431"/>
    </location>
</feature>
<name>A0A2S2DLU9_9BURK</name>
<dbReference type="PANTHER" id="PTHR30590">
    <property type="entry name" value="INNER MEMBRANE PROTEIN"/>
    <property type="match status" value="1"/>
</dbReference>
<protein>
    <submittedName>
        <fullName evidence="3">DUF418 domain-containing protein</fullName>
    </submittedName>
</protein>
<dbReference type="RefSeq" id="WP_109346604.1">
    <property type="nucleotide sequence ID" value="NZ_CP029343.1"/>
</dbReference>
<evidence type="ECO:0000259" key="2">
    <source>
        <dbReference type="Pfam" id="PF04235"/>
    </source>
</evidence>
<feature type="domain" description="DUF418" evidence="2">
    <location>
        <begin position="354"/>
        <end position="515"/>
    </location>
</feature>
<evidence type="ECO:0000313" key="4">
    <source>
        <dbReference type="Proteomes" id="UP000245820"/>
    </source>
</evidence>
<keyword evidence="1" id="KW-0472">Membrane</keyword>
<reference evidence="3 4" key="1">
    <citation type="submission" date="2018-05" db="EMBL/GenBank/DDBJ databases">
        <title>Complete genome sequence of Massilia oculi sp. nov. CCUG 43427T (=DSM 26321T), the type strain of M. oculi, and comparison with genome sequences of other Massilia strains.</title>
        <authorList>
            <person name="Zhu B."/>
        </authorList>
    </citation>
    <scope>NUCLEOTIDE SEQUENCE [LARGE SCALE GENOMIC DNA]</scope>
    <source>
        <strain evidence="3 4">CCUG 43427</strain>
    </source>
</reference>
<gene>
    <name evidence="3" type="ORF">DIR46_18830</name>
</gene>
<keyword evidence="1" id="KW-1133">Transmembrane helix</keyword>
<feature type="transmembrane region" description="Helical" evidence="1">
    <location>
        <begin position="61"/>
        <end position="84"/>
    </location>
</feature>
<proteinExistence type="predicted"/>
<feature type="transmembrane region" description="Helical" evidence="1">
    <location>
        <begin position="339"/>
        <end position="360"/>
    </location>
</feature>
<feature type="transmembrane region" description="Helical" evidence="1">
    <location>
        <begin position="372"/>
        <end position="390"/>
    </location>
</feature>
<dbReference type="InterPro" id="IPR007349">
    <property type="entry name" value="DUF418"/>
</dbReference>
<keyword evidence="4" id="KW-1185">Reference proteome</keyword>
<dbReference type="PANTHER" id="PTHR30590:SF2">
    <property type="entry name" value="INNER MEMBRANE PROTEIN"/>
    <property type="match status" value="1"/>
</dbReference>
<feature type="transmembrane region" description="Helical" evidence="1">
    <location>
        <begin position="128"/>
        <end position="145"/>
    </location>
</feature>
<keyword evidence="1" id="KW-0812">Transmembrane</keyword>
<feature type="transmembrane region" description="Helical" evidence="1">
    <location>
        <begin position="105"/>
        <end position="122"/>
    </location>
</feature>
<dbReference type="KEGG" id="mtim:DIR46_18830"/>
<dbReference type="EMBL" id="CP029343">
    <property type="protein sequence ID" value="AWL06281.1"/>
    <property type="molecule type" value="Genomic_DNA"/>
</dbReference>
<evidence type="ECO:0000313" key="3">
    <source>
        <dbReference type="EMBL" id="AWL06281.1"/>
    </source>
</evidence>
<organism evidence="3 4">
    <name type="scientific">Massilia oculi</name>
    <dbReference type="NCBI Taxonomy" id="945844"/>
    <lineage>
        <taxon>Bacteria</taxon>
        <taxon>Pseudomonadati</taxon>
        <taxon>Pseudomonadota</taxon>
        <taxon>Betaproteobacteria</taxon>
        <taxon>Burkholderiales</taxon>
        <taxon>Oxalobacteraceae</taxon>
        <taxon>Telluria group</taxon>
        <taxon>Massilia</taxon>
    </lineage>
</organism>